<accession>A0A1M4YNQ9</accession>
<keyword evidence="3" id="KW-1185">Reference proteome</keyword>
<evidence type="ECO:0000313" key="3">
    <source>
        <dbReference type="Proteomes" id="UP000184251"/>
    </source>
</evidence>
<proteinExistence type="predicted"/>
<gene>
    <name evidence="2" type="ORF">SAMN02746064_01816</name>
</gene>
<sequence>MKISTKGRYALEAVVDLSYHAKDELESLNSIANRLKKSKNYLEQLFVLLRQNNIVVSIRGSQGGYKLAREASKITAGDVVRAVEGSLAPVACLDNSDEKQCCSDYEKCVTRVVWKKMMEEISIVLDEVTIQDLSECFDKMNKENNLEYYI</sequence>
<dbReference type="STRING" id="1120975.SAMN02746064_01816"/>
<protein>
    <submittedName>
        <fullName evidence="2">Transcriptional regulator, BadM/Rrf2 family</fullName>
    </submittedName>
</protein>
<organism evidence="2 3">
    <name type="scientific">Alkalibacter saccharofermentans DSM 14828</name>
    <dbReference type="NCBI Taxonomy" id="1120975"/>
    <lineage>
        <taxon>Bacteria</taxon>
        <taxon>Bacillati</taxon>
        <taxon>Bacillota</taxon>
        <taxon>Clostridia</taxon>
        <taxon>Eubacteriales</taxon>
        <taxon>Eubacteriaceae</taxon>
        <taxon>Alkalibacter</taxon>
    </lineage>
</organism>
<dbReference type="Proteomes" id="UP000184251">
    <property type="component" value="Unassembled WGS sequence"/>
</dbReference>
<name>A0A1M4YNQ9_9FIRM</name>
<dbReference type="OrthoDB" id="9808360at2"/>
<dbReference type="GO" id="GO:0003700">
    <property type="term" value="F:DNA-binding transcription factor activity"/>
    <property type="evidence" value="ECO:0007669"/>
    <property type="project" value="TreeGrafter"/>
</dbReference>
<dbReference type="PROSITE" id="PS51197">
    <property type="entry name" value="HTH_RRF2_2"/>
    <property type="match status" value="1"/>
</dbReference>
<keyword evidence="1" id="KW-0238">DNA-binding</keyword>
<reference evidence="2 3" key="1">
    <citation type="submission" date="2016-11" db="EMBL/GenBank/DDBJ databases">
        <authorList>
            <person name="Jaros S."/>
            <person name="Januszkiewicz K."/>
            <person name="Wedrychowicz H."/>
        </authorList>
    </citation>
    <scope>NUCLEOTIDE SEQUENCE [LARGE SCALE GENOMIC DNA]</scope>
    <source>
        <strain evidence="2 3">DSM 14828</strain>
    </source>
</reference>
<dbReference type="SUPFAM" id="SSF46785">
    <property type="entry name" value="Winged helix' DNA-binding domain"/>
    <property type="match status" value="1"/>
</dbReference>
<dbReference type="EMBL" id="FQTU01000013">
    <property type="protein sequence ID" value="SHF07026.1"/>
    <property type="molecule type" value="Genomic_DNA"/>
</dbReference>
<dbReference type="RefSeq" id="WP_073271245.1">
    <property type="nucleotide sequence ID" value="NZ_FQTU01000013.1"/>
</dbReference>
<dbReference type="InterPro" id="IPR000944">
    <property type="entry name" value="Tscrpt_reg_Rrf2"/>
</dbReference>
<dbReference type="InterPro" id="IPR036388">
    <property type="entry name" value="WH-like_DNA-bd_sf"/>
</dbReference>
<dbReference type="Pfam" id="PF02082">
    <property type="entry name" value="Rrf2"/>
    <property type="match status" value="1"/>
</dbReference>
<dbReference type="PANTHER" id="PTHR33221">
    <property type="entry name" value="WINGED HELIX-TURN-HELIX TRANSCRIPTIONAL REGULATOR, RRF2 FAMILY"/>
    <property type="match status" value="1"/>
</dbReference>
<evidence type="ECO:0000256" key="1">
    <source>
        <dbReference type="ARBA" id="ARBA00023125"/>
    </source>
</evidence>
<dbReference type="GO" id="GO:0003677">
    <property type="term" value="F:DNA binding"/>
    <property type="evidence" value="ECO:0007669"/>
    <property type="project" value="UniProtKB-KW"/>
</dbReference>
<dbReference type="PANTHER" id="PTHR33221:SF5">
    <property type="entry name" value="HTH-TYPE TRANSCRIPTIONAL REGULATOR ISCR"/>
    <property type="match status" value="1"/>
</dbReference>
<dbReference type="NCBIfam" id="TIGR00738">
    <property type="entry name" value="rrf2_super"/>
    <property type="match status" value="1"/>
</dbReference>
<evidence type="ECO:0000313" key="2">
    <source>
        <dbReference type="EMBL" id="SHF07026.1"/>
    </source>
</evidence>
<dbReference type="InterPro" id="IPR036390">
    <property type="entry name" value="WH_DNA-bd_sf"/>
</dbReference>
<dbReference type="Gene3D" id="1.10.10.10">
    <property type="entry name" value="Winged helix-like DNA-binding domain superfamily/Winged helix DNA-binding domain"/>
    <property type="match status" value="1"/>
</dbReference>
<dbReference type="AlphaFoldDB" id="A0A1M4YNQ9"/>
<dbReference type="GO" id="GO:0005829">
    <property type="term" value="C:cytosol"/>
    <property type="evidence" value="ECO:0007669"/>
    <property type="project" value="TreeGrafter"/>
</dbReference>